<dbReference type="RefSeq" id="WP_017746346.1">
    <property type="nucleotide sequence ID" value="NZ_KQ976354.1"/>
</dbReference>
<evidence type="ECO:0000313" key="2">
    <source>
        <dbReference type="Proteomes" id="UP000076925"/>
    </source>
</evidence>
<sequence>MTQLSNNHTPRRGRVFPERRLSPEEIARRKVEDEAFFKQCRLVFDRVQPELMKDHYDWFIIIEPENGDYIIASDETVARQKAREQFGSKIRLMMRINETGACGTI</sequence>
<proteinExistence type="predicted"/>
<keyword evidence="2" id="KW-1185">Reference proteome</keyword>
<dbReference type="EMBL" id="ANNX02000020">
    <property type="protein sequence ID" value="KYC41932.1"/>
    <property type="molecule type" value="Genomic_DNA"/>
</dbReference>
<gene>
    <name evidence="1" type="ORF">WA1_18110</name>
</gene>
<dbReference type="OrthoDB" id="514289at2"/>
<reference evidence="1 2" key="1">
    <citation type="journal article" date="2013" name="Genome Biol. Evol.">
        <title>Genomes of Stigonematalean cyanobacteria (subsection V) and the evolution of oxygenic photosynthesis from prokaryotes to plastids.</title>
        <authorList>
            <person name="Dagan T."/>
            <person name="Roettger M."/>
            <person name="Stucken K."/>
            <person name="Landan G."/>
            <person name="Koch R."/>
            <person name="Major P."/>
            <person name="Gould S.B."/>
            <person name="Goremykin V.V."/>
            <person name="Rippka R."/>
            <person name="Tandeau de Marsac N."/>
            <person name="Gugger M."/>
            <person name="Lockhart P.J."/>
            <person name="Allen J.F."/>
            <person name="Brune I."/>
            <person name="Maus I."/>
            <person name="Puhler A."/>
            <person name="Martin W.F."/>
        </authorList>
    </citation>
    <scope>NUCLEOTIDE SEQUENCE [LARGE SCALE GENOMIC DNA]</scope>
    <source>
        <strain evidence="1 2">PCC 7110</strain>
    </source>
</reference>
<dbReference type="Proteomes" id="UP000076925">
    <property type="component" value="Unassembled WGS sequence"/>
</dbReference>
<comment type="caution">
    <text evidence="1">The sequence shown here is derived from an EMBL/GenBank/DDBJ whole genome shotgun (WGS) entry which is preliminary data.</text>
</comment>
<dbReference type="AlphaFoldDB" id="A0A139XBD6"/>
<dbReference type="STRING" id="128403.WA1_18110"/>
<organism evidence="1 2">
    <name type="scientific">Scytonema hofmannii PCC 7110</name>
    <dbReference type="NCBI Taxonomy" id="128403"/>
    <lineage>
        <taxon>Bacteria</taxon>
        <taxon>Bacillati</taxon>
        <taxon>Cyanobacteriota</taxon>
        <taxon>Cyanophyceae</taxon>
        <taxon>Nostocales</taxon>
        <taxon>Scytonemataceae</taxon>
        <taxon>Scytonema</taxon>
    </lineage>
</organism>
<name>A0A139XBD6_9CYAN</name>
<protein>
    <recommendedName>
        <fullName evidence="3">DUF5678 domain-containing protein</fullName>
    </recommendedName>
</protein>
<evidence type="ECO:0000313" key="1">
    <source>
        <dbReference type="EMBL" id="KYC41932.1"/>
    </source>
</evidence>
<accession>A0A139XBD6</accession>
<evidence type="ECO:0008006" key="3">
    <source>
        <dbReference type="Google" id="ProtNLM"/>
    </source>
</evidence>